<dbReference type="OrthoDB" id="407355at2759"/>
<dbReference type="PANTHER" id="PTHR20982">
    <property type="entry name" value="RIBOSOME RECYCLING FACTOR"/>
    <property type="match status" value="1"/>
</dbReference>
<keyword evidence="7" id="KW-1185">Reference proteome</keyword>
<dbReference type="PANTHER" id="PTHR20982:SF3">
    <property type="entry name" value="MITOCHONDRIAL RIBOSOME RECYCLING FACTOR PSEUDO 1"/>
    <property type="match status" value="1"/>
</dbReference>
<proteinExistence type="inferred from homology"/>
<dbReference type="InterPro" id="IPR036191">
    <property type="entry name" value="RRF_sf"/>
</dbReference>
<dbReference type="GO" id="GO:0043023">
    <property type="term" value="F:ribosomal large subunit binding"/>
    <property type="evidence" value="ECO:0007669"/>
    <property type="project" value="TreeGrafter"/>
</dbReference>
<feature type="non-terminal residue" evidence="6">
    <location>
        <position position="1"/>
    </location>
</feature>
<dbReference type="Pfam" id="PF01765">
    <property type="entry name" value="RRF"/>
    <property type="match status" value="1"/>
</dbReference>
<dbReference type="Gene3D" id="3.30.1360.40">
    <property type="match status" value="1"/>
</dbReference>
<dbReference type="InterPro" id="IPR002661">
    <property type="entry name" value="Ribosome_recyc_fac"/>
</dbReference>
<organism evidence="6 7">
    <name type="scientific">Sporormia fimetaria CBS 119925</name>
    <dbReference type="NCBI Taxonomy" id="1340428"/>
    <lineage>
        <taxon>Eukaryota</taxon>
        <taxon>Fungi</taxon>
        <taxon>Dikarya</taxon>
        <taxon>Ascomycota</taxon>
        <taxon>Pezizomycotina</taxon>
        <taxon>Dothideomycetes</taxon>
        <taxon>Pleosporomycetidae</taxon>
        <taxon>Pleosporales</taxon>
        <taxon>Sporormiaceae</taxon>
        <taxon>Sporormia</taxon>
    </lineage>
</organism>
<dbReference type="SUPFAM" id="SSF55194">
    <property type="entry name" value="Ribosome recycling factor, RRF"/>
    <property type="match status" value="1"/>
</dbReference>
<evidence type="ECO:0000256" key="3">
    <source>
        <dbReference type="ARBA" id="ARBA00024909"/>
    </source>
</evidence>
<dbReference type="Proteomes" id="UP000799440">
    <property type="component" value="Unassembled WGS sequence"/>
</dbReference>
<gene>
    <name evidence="6" type="ORF">M011DRAFT_470724</name>
</gene>
<dbReference type="Gene3D" id="1.10.132.20">
    <property type="entry name" value="Ribosome-recycling factor"/>
    <property type="match status" value="1"/>
</dbReference>
<evidence type="ECO:0000313" key="7">
    <source>
        <dbReference type="Proteomes" id="UP000799440"/>
    </source>
</evidence>
<reference evidence="6" key="1">
    <citation type="journal article" date="2020" name="Stud. Mycol.">
        <title>101 Dothideomycetes genomes: a test case for predicting lifestyles and emergence of pathogens.</title>
        <authorList>
            <person name="Haridas S."/>
            <person name="Albert R."/>
            <person name="Binder M."/>
            <person name="Bloem J."/>
            <person name="Labutti K."/>
            <person name="Salamov A."/>
            <person name="Andreopoulos B."/>
            <person name="Baker S."/>
            <person name="Barry K."/>
            <person name="Bills G."/>
            <person name="Bluhm B."/>
            <person name="Cannon C."/>
            <person name="Castanera R."/>
            <person name="Culley D."/>
            <person name="Daum C."/>
            <person name="Ezra D."/>
            <person name="Gonzalez J."/>
            <person name="Henrissat B."/>
            <person name="Kuo A."/>
            <person name="Liang C."/>
            <person name="Lipzen A."/>
            <person name="Lutzoni F."/>
            <person name="Magnuson J."/>
            <person name="Mondo S."/>
            <person name="Nolan M."/>
            <person name="Ohm R."/>
            <person name="Pangilinan J."/>
            <person name="Park H.-J."/>
            <person name="Ramirez L."/>
            <person name="Alfaro M."/>
            <person name="Sun H."/>
            <person name="Tritt A."/>
            <person name="Yoshinaga Y."/>
            <person name="Zwiers L.-H."/>
            <person name="Turgeon B."/>
            <person name="Goodwin S."/>
            <person name="Spatafora J."/>
            <person name="Crous P."/>
            <person name="Grigoriev I."/>
        </authorList>
    </citation>
    <scope>NUCLEOTIDE SEQUENCE</scope>
    <source>
        <strain evidence="6">CBS 119925</strain>
    </source>
</reference>
<evidence type="ECO:0000256" key="4">
    <source>
        <dbReference type="SAM" id="MobiDB-lite"/>
    </source>
</evidence>
<keyword evidence="2" id="KW-0648">Protein biosynthesis</keyword>
<evidence type="ECO:0000259" key="5">
    <source>
        <dbReference type="Pfam" id="PF01765"/>
    </source>
</evidence>
<evidence type="ECO:0000313" key="6">
    <source>
        <dbReference type="EMBL" id="KAF2744059.1"/>
    </source>
</evidence>
<evidence type="ECO:0000256" key="1">
    <source>
        <dbReference type="ARBA" id="ARBA00005912"/>
    </source>
</evidence>
<dbReference type="InterPro" id="IPR023584">
    <property type="entry name" value="Ribosome_recyc_fac_dom"/>
</dbReference>
<dbReference type="GO" id="GO:0006412">
    <property type="term" value="P:translation"/>
    <property type="evidence" value="ECO:0007669"/>
    <property type="project" value="UniProtKB-KW"/>
</dbReference>
<accession>A0A6A6V2D2</accession>
<evidence type="ECO:0000256" key="2">
    <source>
        <dbReference type="ARBA" id="ARBA00022917"/>
    </source>
</evidence>
<name>A0A6A6V2D2_9PLEO</name>
<feature type="domain" description="Ribosome recycling factor" evidence="5">
    <location>
        <begin position="105"/>
        <end position="272"/>
    </location>
</feature>
<feature type="region of interest" description="Disordered" evidence="4">
    <location>
        <begin position="61"/>
        <end position="82"/>
    </location>
</feature>
<dbReference type="GO" id="GO:0005739">
    <property type="term" value="C:mitochondrion"/>
    <property type="evidence" value="ECO:0007669"/>
    <property type="project" value="TreeGrafter"/>
</dbReference>
<comment type="function">
    <text evidence="3">Necessary for protein synthesis in mitochondria. Functions as a ribosome recycling factor in mitochondria.</text>
</comment>
<comment type="similarity">
    <text evidence="1">Belongs to the RRF family.</text>
</comment>
<dbReference type="EMBL" id="MU006591">
    <property type="protein sequence ID" value="KAF2744059.1"/>
    <property type="molecule type" value="Genomic_DNA"/>
</dbReference>
<dbReference type="AlphaFoldDB" id="A0A6A6V2D2"/>
<protein>
    <submittedName>
        <fullName evidence="6">Ribosome recycling factor</fullName>
    </submittedName>
</protein>
<sequence length="278" mass="30117">MSQRTIPHALRLASSRTVTHRAIDSPCTRVLSRVPSKATPSLQSARSFSISLICAKKAGKANTKHAKSDSTPPVSPRNAAVTPTDEAYDVSVLEASILKAIEHLTHELSQLRAGGRLNPEIVESLKVQLGTARDGKQTVRLGDIAQVVPKGRLLNIMVGEKEYIKPITTAIASSNHNLSPQPPHPDTPLTIPVPIPPPTGESRQAALDAAQKAAEQADKSIQVARQTHHKKLRKFQLDRSVLPDDLQKAGKRMEEVVKKGHGEVKHIVDGAKRVLQSQ</sequence>